<evidence type="ECO:0000256" key="1">
    <source>
        <dbReference type="SAM" id="MobiDB-lite"/>
    </source>
</evidence>
<protein>
    <submittedName>
        <fullName evidence="2">Uncharacterized protein</fullName>
    </submittedName>
</protein>
<reference evidence="2" key="1">
    <citation type="submission" date="2023-04" db="EMBL/GenBank/DDBJ databases">
        <authorList>
            <consortium name="ELIXIR-Norway"/>
        </authorList>
    </citation>
    <scope>NUCLEOTIDE SEQUENCE [LARGE SCALE GENOMIC DNA]</scope>
</reference>
<organism evidence="2 3">
    <name type="scientific">Rangifer tarandus platyrhynchus</name>
    <name type="common">Svalbard reindeer</name>
    <dbReference type="NCBI Taxonomy" id="3082113"/>
    <lineage>
        <taxon>Eukaryota</taxon>
        <taxon>Metazoa</taxon>
        <taxon>Chordata</taxon>
        <taxon>Craniata</taxon>
        <taxon>Vertebrata</taxon>
        <taxon>Euteleostomi</taxon>
        <taxon>Mammalia</taxon>
        <taxon>Eutheria</taxon>
        <taxon>Laurasiatheria</taxon>
        <taxon>Artiodactyla</taxon>
        <taxon>Ruminantia</taxon>
        <taxon>Pecora</taxon>
        <taxon>Cervidae</taxon>
        <taxon>Odocoileinae</taxon>
        <taxon>Rangifer</taxon>
    </lineage>
</organism>
<name>A0ABN8ZTG1_RANTA</name>
<keyword evidence="3" id="KW-1185">Reference proteome</keyword>
<evidence type="ECO:0000313" key="2">
    <source>
        <dbReference type="EMBL" id="CAI9176171.1"/>
    </source>
</evidence>
<feature type="region of interest" description="Disordered" evidence="1">
    <location>
        <begin position="1"/>
        <end position="52"/>
    </location>
</feature>
<feature type="region of interest" description="Disordered" evidence="1">
    <location>
        <begin position="85"/>
        <end position="170"/>
    </location>
</feature>
<sequence>MGEGETLPEPFCLAPDTAAGTEEPGACSQRSLLSGFRPSSAGRGQHGSQPRAAWGCAISATPPLGTASCSVVRGHAVLGCALLKPPDLQYGKRPPRRSAHCPQQGNGERRQPPRSSPLSVRVSGSECCRAQRPRRKHACFLSGGSPKRSARLRRLQSQRQGRASHRPQQT</sequence>
<proteinExistence type="predicted"/>
<dbReference type="Proteomes" id="UP001176941">
    <property type="component" value="Chromosome 5"/>
</dbReference>
<gene>
    <name evidence="2" type="ORF">MRATA1EN1_LOCUS25133</name>
</gene>
<dbReference type="EMBL" id="OX459941">
    <property type="protein sequence ID" value="CAI9176171.1"/>
    <property type="molecule type" value="Genomic_DNA"/>
</dbReference>
<evidence type="ECO:0000313" key="3">
    <source>
        <dbReference type="Proteomes" id="UP001176941"/>
    </source>
</evidence>
<accession>A0ABN8ZTG1</accession>